<dbReference type="GO" id="GO:0003677">
    <property type="term" value="F:DNA binding"/>
    <property type="evidence" value="ECO:0007669"/>
    <property type="project" value="InterPro"/>
</dbReference>
<dbReference type="InterPro" id="IPR025194">
    <property type="entry name" value="RodZ-like_C"/>
</dbReference>
<dbReference type="PANTHER" id="PTHR34475">
    <property type="match status" value="1"/>
</dbReference>
<dbReference type="HOGENOM" id="CLU_047530_1_1_0"/>
<dbReference type="InterPro" id="IPR010982">
    <property type="entry name" value="Lambda_DNA-bd_dom_sf"/>
</dbReference>
<keyword evidence="5" id="KW-1185">Reference proteome</keyword>
<dbReference type="Gene3D" id="1.10.260.40">
    <property type="entry name" value="lambda repressor-like DNA-binding domains"/>
    <property type="match status" value="1"/>
</dbReference>
<dbReference type="InterPro" id="IPR050400">
    <property type="entry name" value="Bact_Cytoskel_RodZ"/>
</dbReference>
<feature type="region of interest" description="Disordered" evidence="1">
    <location>
        <begin position="130"/>
        <end position="232"/>
    </location>
</feature>
<dbReference type="PANTHER" id="PTHR34475:SF1">
    <property type="entry name" value="CYTOSKELETON PROTEIN RODZ"/>
    <property type="match status" value="1"/>
</dbReference>
<dbReference type="STRING" id="330214.NIDE3351"/>
<feature type="compositionally biased region" description="Pro residues" evidence="1">
    <location>
        <begin position="192"/>
        <end position="202"/>
    </location>
</feature>
<protein>
    <recommendedName>
        <fullName evidence="3">Cytoskeleton protein RodZ-like C-terminal domain-containing protein</fullName>
    </recommendedName>
</protein>
<feature type="transmembrane region" description="Helical" evidence="2">
    <location>
        <begin position="106"/>
        <end position="123"/>
    </location>
</feature>
<evidence type="ECO:0000313" key="4">
    <source>
        <dbReference type="EMBL" id="CBK43038.1"/>
    </source>
</evidence>
<feature type="compositionally biased region" description="Low complexity" evidence="1">
    <location>
        <begin position="172"/>
        <end position="191"/>
    </location>
</feature>
<organism evidence="4 5">
    <name type="scientific">Nitrospira defluvii</name>
    <dbReference type="NCBI Taxonomy" id="330214"/>
    <lineage>
        <taxon>Bacteria</taxon>
        <taxon>Pseudomonadati</taxon>
        <taxon>Nitrospirota</taxon>
        <taxon>Nitrospiria</taxon>
        <taxon>Nitrospirales</taxon>
        <taxon>Nitrospiraceae</taxon>
        <taxon>Nitrospira</taxon>
    </lineage>
</organism>
<keyword evidence="2" id="KW-1133">Transmembrane helix</keyword>
<evidence type="ECO:0000259" key="3">
    <source>
        <dbReference type="Pfam" id="PF13464"/>
    </source>
</evidence>
<keyword evidence="2" id="KW-0812">Transmembrane</keyword>
<dbReference type="AlphaFoldDB" id="D8PIF1"/>
<sequence>MESVGEFFRQVRETKGLTVDEVASKTRIRTDFVKALEEGNFAKLPDQVFARGFVRSYARSLGLDEEDAIHRFVQSAGAFYEKQGERERLRQRQVEEERRRKANRKAVGIAIAVAIATLVFLLSREQSSTLVRRSTSDQLPPSKKSAPFAKDTREAPRQGVELPPPIVPPATKPAEPVTLPSKPAQEKVVAAVPPPPAPPVKPAPVQSEQVAAQPSFSGSDGPLAGLSVDGPAGPDGPLVLDLDATELSWVVVQVDSGSPQEALLRPGQKAQWKAQDQFTVTLGNAGGVRAELNGKPQKPFGPSGKVVRDVVLKRSGL</sequence>
<dbReference type="Pfam" id="PF13413">
    <property type="entry name" value="HTH_25"/>
    <property type="match status" value="1"/>
</dbReference>
<keyword evidence="2" id="KW-0472">Membrane</keyword>
<reference evidence="4 5" key="1">
    <citation type="journal article" date="2010" name="Proc. Natl. Acad. Sci. U.S.A.">
        <title>A Nitrospira metagenome illuminates the physiology and evolution of globally important nitrite-oxidizing bacteria.</title>
        <authorList>
            <person name="Lucker S."/>
            <person name="Wagner M."/>
            <person name="Maixner F."/>
            <person name="Pelletier E."/>
            <person name="Koch H."/>
            <person name="Vacherie B."/>
            <person name="Rattei T."/>
            <person name="Sinninghe Damste J."/>
            <person name="Spieck E."/>
            <person name="Le Paslier D."/>
            <person name="Daims H."/>
        </authorList>
    </citation>
    <scope>NUCLEOTIDE SEQUENCE [LARGE SCALE GENOMIC DNA]</scope>
</reference>
<accession>D8PIF1</accession>
<proteinExistence type="predicted"/>
<dbReference type="OrthoDB" id="9797543at2"/>
<evidence type="ECO:0000313" key="5">
    <source>
        <dbReference type="Proteomes" id="UP000001660"/>
    </source>
</evidence>
<dbReference type="KEGG" id="nde:NIDE3351"/>
<feature type="compositionally biased region" description="Polar residues" evidence="1">
    <location>
        <begin position="130"/>
        <end position="139"/>
    </location>
</feature>
<feature type="compositionally biased region" description="Pro residues" evidence="1">
    <location>
        <begin position="162"/>
        <end position="171"/>
    </location>
</feature>
<dbReference type="EMBL" id="FP929003">
    <property type="protein sequence ID" value="CBK43038.1"/>
    <property type="molecule type" value="Genomic_DNA"/>
</dbReference>
<evidence type="ECO:0000256" key="1">
    <source>
        <dbReference type="SAM" id="MobiDB-lite"/>
    </source>
</evidence>
<feature type="compositionally biased region" description="Polar residues" evidence="1">
    <location>
        <begin position="206"/>
        <end position="218"/>
    </location>
</feature>
<name>D8PIF1_9BACT</name>
<dbReference type="Proteomes" id="UP000001660">
    <property type="component" value="Chromosome"/>
</dbReference>
<feature type="domain" description="Cytoskeleton protein RodZ-like C-terminal" evidence="3">
    <location>
        <begin position="242"/>
        <end position="309"/>
    </location>
</feature>
<evidence type="ECO:0000256" key="2">
    <source>
        <dbReference type="SAM" id="Phobius"/>
    </source>
</evidence>
<dbReference type="Pfam" id="PF13464">
    <property type="entry name" value="RodZ_C"/>
    <property type="match status" value="1"/>
</dbReference>
<gene>
    <name evidence="4" type="ORF">NIDE3351</name>
</gene>
<dbReference type="eggNOG" id="COG1426">
    <property type="taxonomic scope" value="Bacteria"/>
</dbReference>